<evidence type="ECO:0000313" key="2">
    <source>
        <dbReference type="EMBL" id="KAJ8868416.1"/>
    </source>
</evidence>
<evidence type="ECO:0000313" key="3">
    <source>
        <dbReference type="Proteomes" id="UP001159363"/>
    </source>
</evidence>
<organism evidence="2 3">
    <name type="scientific">Dryococelus australis</name>
    <dbReference type="NCBI Taxonomy" id="614101"/>
    <lineage>
        <taxon>Eukaryota</taxon>
        <taxon>Metazoa</taxon>
        <taxon>Ecdysozoa</taxon>
        <taxon>Arthropoda</taxon>
        <taxon>Hexapoda</taxon>
        <taxon>Insecta</taxon>
        <taxon>Pterygota</taxon>
        <taxon>Neoptera</taxon>
        <taxon>Polyneoptera</taxon>
        <taxon>Phasmatodea</taxon>
        <taxon>Verophasmatodea</taxon>
        <taxon>Anareolatae</taxon>
        <taxon>Phasmatidae</taxon>
        <taxon>Eurycanthinae</taxon>
        <taxon>Dryococelus</taxon>
    </lineage>
</organism>
<keyword evidence="3" id="KW-1185">Reference proteome</keyword>
<name>A0ABQ9G7J3_9NEOP</name>
<feature type="region of interest" description="Disordered" evidence="1">
    <location>
        <begin position="176"/>
        <end position="200"/>
    </location>
</feature>
<comment type="caution">
    <text evidence="2">The sequence shown here is derived from an EMBL/GenBank/DDBJ whole genome shotgun (WGS) entry which is preliminary data.</text>
</comment>
<sequence length="616" mass="68610">MERGWNEGAGETGDPRENPPTNGIVRHDPTCEHPVIEPGSPWWEASVLIAQPPWPRNELMNSKRGGGAMRYSSRNTAFMVTHAIMQSFQRCLVVRSAYLLLVVKVANSIPTHCTGGNFHPVIPYLTPERIPQPFLTNRFLISCPSGSAEPNANRNTATPRLRQSEQFFLHQQAWSNAGKQGRGGNRRSPRKPADQGHHPARFPRAKIREQYCQGSDPVCMSGKQSFYFFFFYTSWIRPLPVPASYFVPSSSWSTNIPLASRIIECYLLCKISLIHSCDMILSFFKLRAVFCVCQGGRGEDYTTAEGGSGGGAGTELYGDPSGGGGGVGEPDAASRALLRQLAQQTGLDVGNQTAPRSAEALSHEGSEHNSVSAAPPIHLCPVALTSFTIRDRMILVPYRDPHLGSQEKVRVNRENRAWFTLVIDERSSHFGLYLPKSLVEIYRNRIRLEIASQKQSSGTHKTPYDRVERCREREINIEATERVSVEVLTRNKRPSPQHNHTPFLCLGDCECFLRLPQGTEIRSLALAWQLLYFLAVHRVPATIESCSRLRPILWFGVLITLLVHAHPGLTSPLLIGPLAGLGSDIGKHEERLSSEICRYLSEVDQALKYQSRLAVN</sequence>
<feature type="region of interest" description="Disordered" evidence="1">
    <location>
        <begin position="348"/>
        <end position="372"/>
    </location>
</feature>
<protein>
    <submittedName>
        <fullName evidence="2">Uncharacterized protein</fullName>
    </submittedName>
</protein>
<reference evidence="2 3" key="1">
    <citation type="submission" date="2023-02" db="EMBL/GenBank/DDBJ databases">
        <title>LHISI_Scaffold_Assembly.</title>
        <authorList>
            <person name="Stuart O.P."/>
            <person name="Cleave R."/>
            <person name="Magrath M.J.L."/>
            <person name="Mikheyev A.S."/>
        </authorList>
    </citation>
    <scope>NUCLEOTIDE SEQUENCE [LARGE SCALE GENOMIC DNA]</scope>
    <source>
        <strain evidence="2">Daus_M_001</strain>
        <tissue evidence="2">Leg muscle</tissue>
    </source>
</reference>
<evidence type="ECO:0000256" key="1">
    <source>
        <dbReference type="SAM" id="MobiDB-lite"/>
    </source>
</evidence>
<dbReference type="EMBL" id="JARBHB010000014">
    <property type="protein sequence ID" value="KAJ8868416.1"/>
    <property type="molecule type" value="Genomic_DNA"/>
</dbReference>
<feature type="region of interest" description="Disordered" evidence="1">
    <location>
        <begin position="1"/>
        <end position="31"/>
    </location>
</feature>
<dbReference type="Proteomes" id="UP001159363">
    <property type="component" value="Chromosome 13"/>
</dbReference>
<gene>
    <name evidence="2" type="ORF">PR048_029932</name>
</gene>
<accession>A0ABQ9G7J3</accession>
<proteinExistence type="predicted"/>
<feature type="region of interest" description="Disordered" evidence="1">
    <location>
        <begin position="302"/>
        <end position="329"/>
    </location>
</feature>